<feature type="domain" description="ISXO2-like transposase" evidence="1">
    <location>
        <begin position="115"/>
        <end position="242"/>
    </location>
</feature>
<dbReference type="EMBL" id="CAXKWB010022942">
    <property type="protein sequence ID" value="CAL4124735.1"/>
    <property type="molecule type" value="Genomic_DNA"/>
</dbReference>
<evidence type="ECO:0000259" key="1">
    <source>
        <dbReference type="SMART" id="SM01126"/>
    </source>
</evidence>
<sequence length="293" mass="33771">KEKENVTHYLMSHNLINSEWKCSRCGANCQLDENKYYWRLQKKVSINKKAAKKCNTSVTAFKKVHNLLFCATYLDVIFSYLWVKREIGWSDETICNWGSYIREVLEGHIESFQGLIGGPGCTVEVDESKFGRTKYYHGRWVEGQWCFGAFCRETRDFFAVPVERRDSATLLEVIKARIAPGTTIISDCWKAYDCLGDEGYLHLKVNHSLNFVDPDTGTHTNTIERLWRSAKRVFHTRVGGRNTIPATWQGFTFSKNFQPYNIGCMLFFYGSRKIVPARANSTAHPTAQPIARY</sequence>
<comment type="caution">
    <text evidence="2">The sequence shown here is derived from an EMBL/GenBank/DDBJ whole genome shotgun (WGS) entry which is preliminary data.</text>
</comment>
<feature type="non-terminal residue" evidence="2">
    <location>
        <position position="1"/>
    </location>
</feature>
<evidence type="ECO:0000313" key="3">
    <source>
        <dbReference type="Proteomes" id="UP001497623"/>
    </source>
</evidence>
<proteinExistence type="predicted"/>
<dbReference type="Pfam" id="PF12762">
    <property type="entry name" value="DDE_Tnp_IS1595"/>
    <property type="match status" value="1"/>
</dbReference>
<dbReference type="Proteomes" id="UP001497623">
    <property type="component" value="Unassembled WGS sequence"/>
</dbReference>
<dbReference type="PANTHER" id="PTHR47163">
    <property type="entry name" value="DDE_TNP_IS1595 DOMAIN-CONTAINING PROTEIN"/>
    <property type="match status" value="1"/>
</dbReference>
<dbReference type="PANTHER" id="PTHR47163:SF2">
    <property type="entry name" value="SI:DKEY-17M8.2"/>
    <property type="match status" value="1"/>
</dbReference>
<keyword evidence="3" id="KW-1185">Reference proteome</keyword>
<gene>
    <name evidence="2" type="ORF">MNOR_LOCUS24738</name>
</gene>
<dbReference type="NCBIfam" id="NF033547">
    <property type="entry name" value="transpos_IS1595"/>
    <property type="match status" value="1"/>
</dbReference>
<reference evidence="2 3" key="1">
    <citation type="submission" date="2024-05" db="EMBL/GenBank/DDBJ databases">
        <authorList>
            <person name="Wallberg A."/>
        </authorList>
    </citation>
    <scope>NUCLEOTIDE SEQUENCE [LARGE SCALE GENOMIC DNA]</scope>
</reference>
<accession>A0AAV2RJ30</accession>
<dbReference type="InterPro" id="IPR024445">
    <property type="entry name" value="Tnp_ISXO2-like"/>
</dbReference>
<organism evidence="2 3">
    <name type="scientific">Meganyctiphanes norvegica</name>
    <name type="common">Northern krill</name>
    <name type="synonym">Thysanopoda norvegica</name>
    <dbReference type="NCBI Taxonomy" id="48144"/>
    <lineage>
        <taxon>Eukaryota</taxon>
        <taxon>Metazoa</taxon>
        <taxon>Ecdysozoa</taxon>
        <taxon>Arthropoda</taxon>
        <taxon>Crustacea</taxon>
        <taxon>Multicrustacea</taxon>
        <taxon>Malacostraca</taxon>
        <taxon>Eumalacostraca</taxon>
        <taxon>Eucarida</taxon>
        <taxon>Euphausiacea</taxon>
        <taxon>Euphausiidae</taxon>
        <taxon>Meganyctiphanes</taxon>
    </lineage>
</organism>
<dbReference type="InterPro" id="IPR053164">
    <property type="entry name" value="IS1016-like_transposase"/>
</dbReference>
<dbReference type="AlphaFoldDB" id="A0AAV2RJ30"/>
<protein>
    <recommendedName>
        <fullName evidence="1">ISXO2-like transposase domain-containing protein</fullName>
    </recommendedName>
</protein>
<evidence type="ECO:0000313" key="2">
    <source>
        <dbReference type="EMBL" id="CAL4124735.1"/>
    </source>
</evidence>
<dbReference type="SMART" id="SM01126">
    <property type="entry name" value="DDE_Tnp_IS1595"/>
    <property type="match status" value="1"/>
</dbReference>
<name>A0AAV2RJ30_MEGNR</name>